<comment type="caution">
    <text evidence="1">The sequence shown here is derived from an EMBL/GenBank/DDBJ whole genome shotgun (WGS) entry which is preliminary data.</text>
</comment>
<evidence type="ECO:0000313" key="1">
    <source>
        <dbReference type="EMBL" id="MFD2512785.1"/>
    </source>
</evidence>
<keyword evidence="2" id="KW-1185">Reference proteome</keyword>
<name>A0ABW5IIG1_9BACT</name>
<accession>A0ABW5IIG1</accession>
<sequence length="134" mass="15809">MICFDSEYLHVELYEEPNVLVTQWYGKCTSDQYREALIRFNSLVRLYDVHFAIADRRLLPALSKEDLIWTVKEFLPLFCNLPLKRFAVLNSFDEIAEELLPQFLKNTNYPIPFESQAFDDLTSAYDWLTSVKAE</sequence>
<reference evidence="2" key="1">
    <citation type="journal article" date="2019" name="Int. J. Syst. Evol. Microbiol.">
        <title>The Global Catalogue of Microorganisms (GCM) 10K type strain sequencing project: providing services to taxonomists for standard genome sequencing and annotation.</title>
        <authorList>
            <consortium name="The Broad Institute Genomics Platform"/>
            <consortium name="The Broad Institute Genome Sequencing Center for Infectious Disease"/>
            <person name="Wu L."/>
            <person name="Ma J."/>
        </authorList>
    </citation>
    <scope>NUCLEOTIDE SEQUENCE [LARGE SCALE GENOMIC DNA]</scope>
    <source>
        <strain evidence="2">KCTC 42498</strain>
    </source>
</reference>
<dbReference type="EMBL" id="JBHULU010000003">
    <property type="protein sequence ID" value="MFD2512785.1"/>
    <property type="molecule type" value="Genomic_DNA"/>
</dbReference>
<evidence type="ECO:0000313" key="2">
    <source>
        <dbReference type="Proteomes" id="UP001597544"/>
    </source>
</evidence>
<evidence type="ECO:0008006" key="3">
    <source>
        <dbReference type="Google" id="ProtNLM"/>
    </source>
</evidence>
<dbReference type="Proteomes" id="UP001597544">
    <property type="component" value="Unassembled WGS sequence"/>
</dbReference>
<proteinExistence type="predicted"/>
<gene>
    <name evidence="1" type="ORF">ACFSRY_02795</name>
</gene>
<organism evidence="1 2">
    <name type="scientific">Pontibacter locisalis</name>
    <dbReference type="NCBI Taxonomy" id="1719035"/>
    <lineage>
        <taxon>Bacteria</taxon>
        <taxon>Pseudomonadati</taxon>
        <taxon>Bacteroidota</taxon>
        <taxon>Cytophagia</taxon>
        <taxon>Cytophagales</taxon>
        <taxon>Hymenobacteraceae</taxon>
        <taxon>Pontibacter</taxon>
    </lineage>
</organism>
<protein>
    <recommendedName>
        <fullName evidence="3">SpoIIAA-like</fullName>
    </recommendedName>
</protein>
<dbReference type="RefSeq" id="WP_377503246.1">
    <property type="nucleotide sequence ID" value="NZ_JBHULU010000003.1"/>
</dbReference>